<evidence type="ECO:0000313" key="3">
    <source>
        <dbReference type="Proteomes" id="UP001162480"/>
    </source>
</evidence>
<protein>
    <submittedName>
        <fullName evidence="2">Uncharacterized protein</fullName>
    </submittedName>
</protein>
<reference evidence="2" key="1">
    <citation type="submission" date="2023-08" db="EMBL/GenBank/DDBJ databases">
        <authorList>
            <person name="Alioto T."/>
            <person name="Alioto T."/>
            <person name="Gomez Garrido J."/>
        </authorList>
    </citation>
    <scope>NUCLEOTIDE SEQUENCE</scope>
</reference>
<organism evidence="2 3">
    <name type="scientific">Octopus vulgaris</name>
    <name type="common">Common octopus</name>
    <dbReference type="NCBI Taxonomy" id="6645"/>
    <lineage>
        <taxon>Eukaryota</taxon>
        <taxon>Metazoa</taxon>
        <taxon>Spiralia</taxon>
        <taxon>Lophotrochozoa</taxon>
        <taxon>Mollusca</taxon>
        <taxon>Cephalopoda</taxon>
        <taxon>Coleoidea</taxon>
        <taxon>Octopodiformes</taxon>
        <taxon>Octopoda</taxon>
        <taxon>Incirrata</taxon>
        <taxon>Octopodidae</taxon>
        <taxon>Octopus</taxon>
    </lineage>
</organism>
<dbReference type="AlphaFoldDB" id="A0AA36BAH4"/>
<dbReference type="Proteomes" id="UP001162480">
    <property type="component" value="Chromosome 12"/>
</dbReference>
<sequence>MRSCKSEECYVTVIMTNVMSPEYVGIFLQRMIAEYPANWQRSYKRSDEEDKDDDNSDDDDDEEEEEEEEDIIESFIFKRM</sequence>
<evidence type="ECO:0000313" key="2">
    <source>
        <dbReference type="EMBL" id="CAI9730840.1"/>
    </source>
</evidence>
<proteinExistence type="predicted"/>
<accession>A0AA36BAH4</accession>
<feature type="compositionally biased region" description="Acidic residues" evidence="1">
    <location>
        <begin position="49"/>
        <end position="72"/>
    </location>
</feature>
<name>A0AA36BAH4_OCTVU</name>
<feature type="region of interest" description="Disordered" evidence="1">
    <location>
        <begin position="39"/>
        <end position="73"/>
    </location>
</feature>
<keyword evidence="3" id="KW-1185">Reference proteome</keyword>
<evidence type="ECO:0000256" key="1">
    <source>
        <dbReference type="SAM" id="MobiDB-lite"/>
    </source>
</evidence>
<dbReference type="EMBL" id="OX597825">
    <property type="protein sequence ID" value="CAI9730840.1"/>
    <property type="molecule type" value="Genomic_DNA"/>
</dbReference>
<gene>
    <name evidence="2" type="ORF">OCTVUL_1B015423</name>
</gene>